<dbReference type="PANTHER" id="PTHR33332">
    <property type="entry name" value="REVERSE TRANSCRIPTASE DOMAIN-CONTAINING PROTEIN"/>
    <property type="match status" value="1"/>
</dbReference>
<dbReference type="Proteomes" id="UP000233556">
    <property type="component" value="Unassembled WGS sequence"/>
</dbReference>
<proteinExistence type="predicted"/>
<evidence type="ECO:0000313" key="1">
    <source>
        <dbReference type="EMBL" id="PKU42807.1"/>
    </source>
</evidence>
<dbReference type="EMBL" id="KZ505958">
    <property type="protein sequence ID" value="PKU42807.1"/>
    <property type="molecule type" value="Genomic_DNA"/>
</dbReference>
<keyword evidence="1" id="KW-0808">Transferase</keyword>
<accession>A0A2I0U9S8</accession>
<protein>
    <submittedName>
        <fullName evidence="1">Rna-directed dna polymerase from mobile element jockey-like</fullName>
    </submittedName>
</protein>
<reference evidence="2" key="2">
    <citation type="submission" date="2017-12" db="EMBL/GenBank/DDBJ databases">
        <title>Genome sequence of the Bar-tailed Godwit (Limosa lapponica baueri).</title>
        <authorList>
            <person name="Lima N.C.B."/>
            <person name="Parody-Merino A.M."/>
            <person name="Battley P.F."/>
            <person name="Fidler A.E."/>
            <person name="Prosdocimi F."/>
        </authorList>
    </citation>
    <scope>NUCLEOTIDE SEQUENCE [LARGE SCALE GENOMIC DNA]</scope>
</reference>
<evidence type="ECO:0000313" key="2">
    <source>
        <dbReference type="Proteomes" id="UP000233556"/>
    </source>
</evidence>
<name>A0A2I0U9S8_LIMLA</name>
<keyword evidence="1" id="KW-0548">Nucleotidyltransferase</keyword>
<dbReference type="OrthoDB" id="9170669at2759"/>
<organism evidence="1 2">
    <name type="scientific">Limosa lapponica baueri</name>
    <dbReference type="NCBI Taxonomy" id="1758121"/>
    <lineage>
        <taxon>Eukaryota</taxon>
        <taxon>Metazoa</taxon>
        <taxon>Chordata</taxon>
        <taxon>Craniata</taxon>
        <taxon>Vertebrata</taxon>
        <taxon>Euteleostomi</taxon>
        <taxon>Archelosauria</taxon>
        <taxon>Archosauria</taxon>
        <taxon>Dinosauria</taxon>
        <taxon>Saurischia</taxon>
        <taxon>Theropoda</taxon>
        <taxon>Coelurosauria</taxon>
        <taxon>Aves</taxon>
        <taxon>Neognathae</taxon>
        <taxon>Neoaves</taxon>
        <taxon>Charadriiformes</taxon>
        <taxon>Scolopacidae</taxon>
        <taxon>Limosa</taxon>
    </lineage>
</organism>
<dbReference type="GO" id="GO:0003964">
    <property type="term" value="F:RNA-directed DNA polymerase activity"/>
    <property type="evidence" value="ECO:0007669"/>
    <property type="project" value="UniProtKB-KW"/>
</dbReference>
<reference evidence="2" key="1">
    <citation type="submission" date="2017-11" db="EMBL/GenBank/DDBJ databases">
        <authorList>
            <person name="Lima N.C."/>
            <person name="Parody-Merino A.M."/>
            <person name="Battley P.F."/>
            <person name="Fidler A.E."/>
            <person name="Prosdocimi F."/>
        </authorList>
    </citation>
    <scope>NUCLEOTIDE SEQUENCE [LARGE SCALE GENOMIC DNA]</scope>
</reference>
<dbReference type="AlphaFoldDB" id="A0A2I0U9S8"/>
<keyword evidence="1" id="KW-0695">RNA-directed DNA polymerase</keyword>
<sequence length="117" mass="13479">MLLNIFVGDVDSGIECTLSKFAEDTKLGGVVDTLKGRDAIQRDLDRLEKWARANLMKFNQVKCSVLHLGHGNPKHKYRQQNGKFSDQVDLYYTENIIIHTILIMGRKCLWLLYQVII</sequence>
<gene>
    <name evidence="1" type="ORF">llap_6886</name>
</gene>
<keyword evidence="2" id="KW-1185">Reference proteome</keyword>